<protein>
    <submittedName>
        <fullName evidence="2">Uncharacterized protein</fullName>
    </submittedName>
</protein>
<proteinExistence type="predicted"/>
<reference evidence="2 3" key="1">
    <citation type="journal article" date="2005" name="Arch. Microbiol.">
        <title>The genome sequence of an anaerobic aromatic-degrading denitrifying bacterium, strain EbN1.</title>
        <authorList>
            <person name="Rabus R."/>
            <person name="Kube M."/>
            <person name="Heider J."/>
            <person name="Beck A."/>
            <person name="Heitmann K."/>
            <person name="Widdel F."/>
            <person name="Reinhardt R."/>
        </authorList>
    </citation>
    <scope>NUCLEOTIDE SEQUENCE [LARGE SCALE GENOMIC DNA]</scope>
    <source>
        <strain evidence="2 3">EbN1</strain>
    </source>
</reference>
<dbReference type="EMBL" id="CR555306">
    <property type="protein sequence ID" value="CAI10111.1"/>
    <property type="molecule type" value="Genomic_DNA"/>
</dbReference>
<evidence type="ECO:0000313" key="3">
    <source>
        <dbReference type="Proteomes" id="UP000006552"/>
    </source>
</evidence>
<feature type="compositionally biased region" description="Basic and acidic residues" evidence="1">
    <location>
        <begin position="66"/>
        <end position="78"/>
    </location>
</feature>
<dbReference type="STRING" id="76114.ebA7016"/>
<organism evidence="2 3">
    <name type="scientific">Aromatoleum aromaticum (strain DSM 19018 / LMG 30748 / EbN1)</name>
    <name type="common">Azoarcus sp. (strain EbN1)</name>
    <dbReference type="NCBI Taxonomy" id="76114"/>
    <lineage>
        <taxon>Bacteria</taxon>
        <taxon>Pseudomonadati</taxon>
        <taxon>Pseudomonadota</taxon>
        <taxon>Betaproteobacteria</taxon>
        <taxon>Rhodocyclales</taxon>
        <taxon>Rhodocyclaceae</taxon>
        <taxon>Aromatoleum</taxon>
    </lineage>
</organism>
<feature type="compositionally biased region" description="Basic and acidic residues" evidence="1">
    <location>
        <begin position="32"/>
        <end position="47"/>
    </location>
</feature>
<gene>
    <name evidence="2" type="ORF">ebA7016</name>
</gene>
<name>Q5NXV3_AROAE</name>
<keyword evidence="3" id="KW-1185">Reference proteome</keyword>
<feature type="region of interest" description="Disordered" evidence="1">
    <location>
        <begin position="1"/>
        <end position="90"/>
    </location>
</feature>
<dbReference type="HOGENOM" id="CLU_747315_0_0_4"/>
<dbReference type="KEGG" id="eba:ebA7016"/>
<feature type="region of interest" description="Disordered" evidence="1">
    <location>
        <begin position="351"/>
        <end position="370"/>
    </location>
</feature>
<evidence type="ECO:0000313" key="2">
    <source>
        <dbReference type="EMBL" id="CAI10111.1"/>
    </source>
</evidence>
<sequence>MLDPVIARRRRPYRSMQSAIERRPARDLGGPEDDHARQFQRRGEMRDAGVVAHQQPRAAQQRRKGAGGDRRRSVDRGSAHRGRHRSGDRGLVLRAGQHQRQAAVVVQGVANRGEALRRPAPLHCSCAGMQTNVRIRPQARGDAARGEFGMVGSGQRKLQLLADGRGAEKAHQREQTPDLRAVVGIRQERPVATARSAETGVEPCAELRDERVRDRAVAMHLDRQTGSPRPHRGKEPGQCGRIGRLFRKARKAGKSDEIVDMARVAGGKRRRPGQADERDARVRTGCTQCAQRRHGTQHVAQLQRPEHDDRLRLQNVQQEMLHADFLPKMGLRCCNRDAGPHWRHGRRLSGRARVTGAGRAGSPGASYKAV</sequence>
<evidence type="ECO:0000256" key="1">
    <source>
        <dbReference type="SAM" id="MobiDB-lite"/>
    </source>
</evidence>
<dbReference type="AlphaFoldDB" id="Q5NXV3"/>
<dbReference type="Proteomes" id="UP000006552">
    <property type="component" value="Chromosome"/>
</dbReference>
<accession>Q5NXV3</accession>